<gene>
    <name evidence="2" type="ordered locus">Daci_3208</name>
</gene>
<keyword evidence="3" id="KW-1185">Reference proteome</keyword>
<dbReference type="Proteomes" id="UP000000784">
    <property type="component" value="Chromosome"/>
</dbReference>
<dbReference type="eggNOG" id="ENOG502ZP4J">
    <property type="taxonomic scope" value="Bacteria"/>
</dbReference>
<sequence>MTPPIQLPTEPAPPGGFRFSGATAMQRVTPTEPFNPDPDARYLRECSTPGPVHEPEADGVPGGWLLMVLSALLLLALTGCSQAGAQEQPTDTAQELKRAAAGKWLCPGMHAEWISNTEVQCLKER</sequence>
<proteinExistence type="predicted"/>
<evidence type="ECO:0000313" key="3">
    <source>
        <dbReference type="Proteomes" id="UP000000784"/>
    </source>
</evidence>
<evidence type="ECO:0000256" key="1">
    <source>
        <dbReference type="SAM" id="MobiDB-lite"/>
    </source>
</evidence>
<name>A9BW30_DELAS</name>
<evidence type="ECO:0000313" key="2">
    <source>
        <dbReference type="EMBL" id="ABX35846.1"/>
    </source>
</evidence>
<dbReference type="HOGENOM" id="CLU_2259146_0_0_4"/>
<dbReference type="STRING" id="398578.Daci_3208"/>
<protein>
    <submittedName>
        <fullName evidence="2">Uncharacterized protein</fullName>
    </submittedName>
</protein>
<feature type="region of interest" description="Disordered" evidence="1">
    <location>
        <begin position="28"/>
        <end position="59"/>
    </location>
</feature>
<dbReference type="AlphaFoldDB" id="A9BW30"/>
<dbReference type="EMBL" id="CP000884">
    <property type="protein sequence ID" value="ABX35846.1"/>
    <property type="molecule type" value="Genomic_DNA"/>
</dbReference>
<reference evidence="2 3" key="1">
    <citation type="journal article" date="2004" name="Appl. Environ. Microbiol.">
        <title>Mineralization of individual congeners of linear alkylbenzenesulfonate by defined pairs of heterotrophic bacteria.</title>
        <authorList>
            <person name="Schleheck D."/>
            <person name="Knepper T.P."/>
            <person name="Fischer K."/>
            <person name="Cook A.M."/>
        </authorList>
    </citation>
    <scope>NUCLEOTIDE SEQUENCE [LARGE SCALE GENOMIC DNA]</scope>
    <source>
        <strain evidence="3">DSM 14801 / SPH-1</strain>
    </source>
</reference>
<reference evidence="3" key="2">
    <citation type="submission" date="2007-11" db="EMBL/GenBank/DDBJ databases">
        <title>Complete sequence of Delftia acidovorans DSM 14801 / SPH-1.</title>
        <authorList>
            <person name="Copeland A."/>
            <person name="Lucas S."/>
            <person name="Lapidus A."/>
            <person name="Barry K."/>
            <person name="Glavina del Rio T."/>
            <person name="Dalin E."/>
            <person name="Tice H."/>
            <person name="Pitluck S."/>
            <person name="Lowry S."/>
            <person name="Clum A."/>
            <person name="Schmutz J."/>
            <person name="Larimer F."/>
            <person name="Land M."/>
            <person name="Hauser L."/>
            <person name="Kyrpides N."/>
            <person name="Kim E."/>
            <person name="Schleheck D."/>
            <person name="Richardson P."/>
        </authorList>
    </citation>
    <scope>NUCLEOTIDE SEQUENCE [LARGE SCALE GENOMIC DNA]</scope>
    <source>
        <strain evidence="3">DSM 14801 / SPH-1</strain>
    </source>
</reference>
<dbReference type="KEGG" id="dac:Daci_3208"/>
<accession>A9BW30</accession>
<organism evidence="2 3">
    <name type="scientific">Delftia acidovorans (strain DSM 14801 / SPH-1)</name>
    <dbReference type="NCBI Taxonomy" id="398578"/>
    <lineage>
        <taxon>Bacteria</taxon>
        <taxon>Pseudomonadati</taxon>
        <taxon>Pseudomonadota</taxon>
        <taxon>Betaproteobacteria</taxon>
        <taxon>Burkholderiales</taxon>
        <taxon>Comamonadaceae</taxon>
        <taxon>Delftia</taxon>
    </lineage>
</organism>